<dbReference type="Proteomes" id="UP000578112">
    <property type="component" value="Unassembled WGS sequence"/>
</dbReference>
<evidence type="ECO:0000313" key="1">
    <source>
        <dbReference type="EMBL" id="MBB4762658.1"/>
    </source>
</evidence>
<reference evidence="1 2" key="1">
    <citation type="submission" date="2020-08" db="EMBL/GenBank/DDBJ databases">
        <title>Sequencing the genomes of 1000 actinobacteria strains.</title>
        <authorList>
            <person name="Klenk H.-P."/>
        </authorList>
    </citation>
    <scope>NUCLEOTIDE SEQUENCE [LARGE SCALE GENOMIC DNA]</scope>
    <source>
        <strain evidence="1 2">DSM 43149</strain>
    </source>
</reference>
<protein>
    <submittedName>
        <fullName evidence="1">Uncharacterized protein</fullName>
    </submittedName>
</protein>
<sequence length="74" mass="7880">MRVTRFVLAGVVDLAEAEDLVGERQAYQVCDGYGDVDFGDVECLSEARDEHRFEVCSGKGGSVGVAEAASGHRS</sequence>
<organism evidence="1 2">
    <name type="scientific">Actinoplanes digitatis</name>
    <dbReference type="NCBI Taxonomy" id="1868"/>
    <lineage>
        <taxon>Bacteria</taxon>
        <taxon>Bacillati</taxon>
        <taxon>Actinomycetota</taxon>
        <taxon>Actinomycetes</taxon>
        <taxon>Micromonosporales</taxon>
        <taxon>Micromonosporaceae</taxon>
        <taxon>Actinoplanes</taxon>
    </lineage>
</organism>
<keyword evidence="2" id="KW-1185">Reference proteome</keyword>
<gene>
    <name evidence="1" type="ORF">BJ971_003214</name>
</gene>
<name>A0A7W7HXM0_9ACTN</name>
<comment type="caution">
    <text evidence="1">The sequence shown here is derived from an EMBL/GenBank/DDBJ whole genome shotgun (WGS) entry which is preliminary data.</text>
</comment>
<proteinExistence type="predicted"/>
<dbReference type="AlphaFoldDB" id="A0A7W7HXM0"/>
<evidence type="ECO:0000313" key="2">
    <source>
        <dbReference type="Proteomes" id="UP000578112"/>
    </source>
</evidence>
<dbReference type="EMBL" id="JACHNH010000001">
    <property type="protein sequence ID" value="MBB4762658.1"/>
    <property type="molecule type" value="Genomic_DNA"/>
</dbReference>
<accession>A0A7W7HXM0</accession>